<organism evidence="2 3">
    <name type="scientific">Caulobacter segnis (strain ATCC 21756 / DSM 7131 / JCM 7823 / NBRC 15250 / LMG 17158 / TK0059)</name>
    <name type="common">Mycoplana segnis</name>
    <dbReference type="NCBI Taxonomy" id="509190"/>
    <lineage>
        <taxon>Bacteria</taxon>
        <taxon>Pseudomonadati</taxon>
        <taxon>Pseudomonadota</taxon>
        <taxon>Alphaproteobacteria</taxon>
        <taxon>Caulobacterales</taxon>
        <taxon>Caulobacteraceae</taxon>
        <taxon>Caulobacter</taxon>
    </lineage>
</organism>
<feature type="transmembrane region" description="Helical" evidence="1">
    <location>
        <begin position="41"/>
        <end position="59"/>
    </location>
</feature>
<evidence type="ECO:0008006" key="4">
    <source>
        <dbReference type="Google" id="ProtNLM"/>
    </source>
</evidence>
<reference evidence="3" key="1">
    <citation type="journal article" date="2011" name="J. Bacteriol.">
        <title>Genome sequences of eight morphologically diverse alphaproteobacteria.</title>
        <authorList>
            <consortium name="US DOE Joint Genome Institute"/>
            <person name="Brown P.J."/>
            <person name="Kysela D.T."/>
            <person name="Buechlein A."/>
            <person name="Hemmerich C."/>
            <person name="Brun Y.V."/>
        </authorList>
    </citation>
    <scope>NUCLEOTIDE SEQUENCE [LARGE SCALE GENOMIC DNA]</scope>
    <source>
        <strain evidence="3">ATCC 21756 / DSM 7131 / JCM 7823 / NBRC 15250 / LMG 17158 / TK0059</strain>
    </source>
</reference>
<keyword evidence="1" id="KW-1133">Transmembrane helix</keyword>
<feature type="transmembrane region" description="Helical" evidence="1">
    <location>
        <begin position="197"/>
        <end position="216"/>
    </location>
</feature>
<feature type="transmembrane region" description="Helical" evidence="1">
    <location>
        <begin position="103"/>
        <end position="123"/>
    </location>
</feature>
<dbReference type="STRING" id="509190.Cseg_3859"/>
<dbReference type="EMBL" id="CP002008">
    <property type="protein sequence ID" value="ADG12279.1"/>
    <property type="molecule type" value="Genomic_DNA"/>
</dbReference>
<dbReference type="KEGG" id="cse:Cseg_3859"/>
<dbReference type="HOGENOM" id="CLU_102900_0_0_5"/>
<evidence type="ECO:0000313" key="2">
    <source>
        <dbReference type="EMBL" id="ADG12279.1"/>
    </source>
</evidence>
<feature type="transmembrane region" description="Helical" evidence="1">
    <location>
        <begin position="65"/>
        <end position="82"/>
    </location>
</feature>
<feature type="transmembrane region" description="Helical" evidence="1">
    <location>
        <begin position="129"/>
        <end position="151"/>
    </location>
</feature>
<dbReference type="Proteomes" id="UP000002629">
    <property type="component" value="Chromosome"/>
</dbReference>
<keyword evidence="1" id="KW-0472">Membrane</keyword>
<gene>
    <name evidence="2" type="ordered locus">Cseg_3859</name>
</gene>
<feature type="transmembrane region" description="Helical" evidence="1">
    <location>
        <begin position="172"/>
        <end position="191"/>
    </location>
</feature>
<accession>D5VP56</accession>
<keyword evidence="1" id="KW-0812">Transmembrane</keyword>
<feature type="transmembrane region" description="Helical" evidence="1">
    <location>
        <begin position="6"/>
        <end position="29"/>
    </location>
</feature>
<proteinExistence type="predicted"/>
<evidence type="ECO:0000313" key="3">
    <source>
        <dbReference type="Proteomes" id="UP000002629"/>
    </source>
</evidence>
<dbReference type="AlphaFoldDB" id="D5VP56"/>
<sequence>MDKLVFFPALAVHIATGFLLVAVGLVPILSRKGSRLHRWSGRLFVTLMSVLLAAAWVMTLLRFNAYFAALSATATITLFSGVRVLSRKRPDLDPRQRAKLLDWIATLAVLAIGAWVLLLITQGRTGGKAAVSAALVYAALTYGGWDLWRFLRPMAWPFSPSLWRYEHVLKMLSAYGAVISAFSGNVLTFLPTPWSQLWPTLLFQPMAVIWIAVLILDRKRQRRLAAA</sequence>
<name>D5VP56_CAUST</name>
<evidence type="ECO:0000256" key="1">
    <source>
        <dbReference type="SAM" id="Phobius"/>
    </source>
</evidence>
<protein>
    <recommendedName>
        <fullName evidence="4">DUF2306 domain-containing protein</fullName>
    </recommendedName>
</protein>
<dbReference type="eggNOG" id="ENOG502ZB5Q">
    <property type="taxonomic scope" value="Bacteria"/>
</dbReference>
<dbReference type="RefSeq" id="WP_013080921.1">
    <property type="nucleotide sequence ID" value="NC_014100.1"/>
</dbReference>